<reference evidence="1 2" key="1">
    <citation type="submission" date="2017-12" db="EMBL/GenBank/DDBJ databases">
        <authorList>
            <person name="Hurst M.R.H."/>
        </authorList>
    </citation>
    <scope>NUCLEOTIDE SEQUENCE [LARGE SCALE GENOMIC DNA]</scope>
    <source>
        <strain evidence="1 2">TH11417</strain>
    </source>
</reference>
<keyword evidence="2" id="KW-1185">Reference proteome</keyword>
<dbReference type="OrthoDB" id="3191472at2"/>
<dbReference type="Pfam" id="PF08876">
    <property type="entry name" value="DUF1836"/>
    <property type="match status" value="1"/>
</dbReference>
<organism evidence="1 2">
    <name type="scientific">Streptococcus pluranimalium</name>
    <dbReference type="NCBI Taxonomy" id="82348"/>
    <lineage>
        <taxon>Bacteria</taxon>
        <taxon>Bacillati</taxon>
        <taxon>Bacillota</taxon>
        <taxon>Bacilli</taxon>
        <taxon>Lactobacillales</taxon>
        <taxon>Streptococcaceae</taxon>
        <taxon>Streptococcus</taxon>
    </lineage>
</organism>
<dbReference type="InterPro" id="IPR014975">
    <property type="entry name" value="DUF1836"/>
</dbReference>
<dbReference type="EMBL" id="CP025536">
    <property type="protein sequence ID" value="AUW96975.1"/>
    <property type="molecule type" value="Genomic_DNA"/>
</dbReference>
<dbReference type="PANTHER" id="PTHR40056">
    <property type="entry name" value="HYPOTHETICAL CYTOSOLIC PROTEIN"/>
    <property type="match status" value="1"/>
</dbReference>
<dbReference type="AlphaFoldDB" id="A0A2L0D597"/>
<gene>
    <name evidence="1" type="ORF">C0J00_07515</name>
</gene>
<evidence type="ECO:0000313" key="2">
    <source>
        <dbReference type="Proteomes" id="UP000238956"/>
    </source>
</evidence>
<sequence>MKTRCDIFEEIHLKKLPLWEDLPELELYLDQVLYYVNKVSQTRVDRDVKGITSSMVNNYVKNGHLEKPVKKKYQRHQIARLIAIAFLKNVFSLQEIGETLEVLRQNYSSEDLYNLFVICMNEEAEVPEIIAYSCLAVRSYYKARLLTIELGGKDNESNL</sequence>
<accession>A0A2L0D597</accession>
<reference evidence="1 2" key="2">
    <citation type="submission" date="2018-02" db="EMBL/GenBank/DDBJ databases">
        <title>Whole genome sequencing analysis of Streptococcus pluranimalium isolated from cattle infected mastitis in China.</title>
        <authorList>
            <person name="Zhang J.-R."/>
            <person name="Hu G.-Z."/>
        </authorList>
    </citation>
    <scope>NUCLEOTIDE SEQUENCE [LARGE SCALE GENOMIC DNA]</scope>
    <source>
        <strain evidence="1 2">TH11417</strain>
    </source>
</reference>
<dbReference type="PANTHER" id="PTHR40056:SF1">
    <property type="entry name" value="DUF1836 DOMAIN-CONTAINING PROTEIN"/>
    <property type="match status" value="1"/>
</dbReference>
<dbReference type="RefSeq" id="WP_104968296.1">
    <property type="nucleotide sequence ID" value="NZ_CP025536.1"/>
</dbReference>
<evidence type="ECO:0008006" key="3">
    <source>
        <dbReference type="Google" id="ProtNLM"/>
    </source>
</evidence>
<dbReference type="Proteomes" id="UP000238956">
    <property type="component" value="Chromosome"/>
</dbReference>
<dbReference type="GeneID" id="98393755"/>
<dbReference type="KEGG" id="splr:C0J00_07515"/>
<proteinExistence type="predicted"/>
<name>A0A2L0D597_9STRE</name>
<evidence type="ECO:0000313" key="1">
    <source>
        <dbReference type="EMBL" id="AUW96975.1"/>
    </source>
</evidence>
<protein>
    <recommendedName>
        <fullName evidence="3">DUF1836 domain-containing protein</fullName>
    </recommendedName>
</protein>